<comment type="similarity">
    <text evidence="7">Belongs to the binding-protein-dependent transport system permease family.</text>
</comment>
<dbReference type="SUPFAM" id="SSF161098">
    <property type="entry name" value="MetI-like"/>
    <property type="match status" value="1"/>
</dbReference>
<comment type="caution">
    <text evidence="9">The sequence shown here is derived from an EMBL/GenBank/DDBJ whole genome shotgun (WGS) entry which is preliminary data.</text>
</comment>
<keyword evidence="6 7" id="KW-0472">Membrane</keyword>
<evidence type="ECO:0000256" key="2">
    <source>
        <dbReference type="ARBA" id="ARBA00022448"/>
    </source>
</evidence>
<keyword evidence="4 7" id="KW-0812">Transmembrane</keyword>
<evidence type="ECO:0000256" key="4">
    <source>
        <dbReference type="ARBA" id="ARBA00022692"/>
    </source>
</evidence>
<name>A0A4R4TRT2_9ACTN</name>
<evidence type="ECO:0000259" key="8">
    <source>
        <dbReference type="PROSITE" id="PS50928"/>
    </source>
</evidence>
<evidence type="ECO:0000256" key="7">
    <source>
        <dbReference type="RuleBase" id="RU363032"/>
    </source>
</evidence>
<keyword evidence="2 7" id="KW-0813">Transport</keyword>
<keyword evidence="3" id="KW-1003">Cell membrane</keyword>
<feature type="transmembrane region" description="Helical" evidence="7">
    <location>
        <begin position="163"/>
        <end position="183"/>
    </location>
</feature>
<keyword evidence="10" id="KW-1185">Reference proteome</keyword>
<accession>A0A4R4TRT2</accession>
<dbReference type="EMBL" id="SMKI01000043">
    <property type="protein sequence ID" value="TDC77923.1"/>
    <property type="molecule type" value="Genomic_DNA"/>
</dbReference>
<dbReference type="RefSeq" id="WP_132816865.1">
    <property type="nucleotide sequence ID" value="NZ_SMKI01000043.1"/>
</dbReference>
<protein>
    <submittedName>
        <fullName evidence="9">Carbohydrate ABC transporter permease</fullName>
    </submittedName>
</protein>
<dbReference type="AlphaFoldDB" id="A0A4R4TRT2"/>
<evidence type="ECO:0000256" key="1">
    <source>
        <dbReference type="ARBA" id="ARBA00004651"/>
    </source>
</evidence>
<dbReference type="PANTHER" id="PTHR43744:SF9">
    <property type="entry name" value="POLYGALACTURONAN_RHAMNOGALACTURONAN TRANSPORT SYSTEM PERMEASE PROTEIN YTCP"/>
    <property type="match status" value="1"/>
</dbReference>
<dbReference type="Gene3D" id="1.10.3720.10">
    <property type="entry name" value="MetI-like"/>
    <property type="match status" value="1"/>
</dbReference>
<feature type="transmembrane region" description="Helical" evidence="7">
    <location>
        <begin position="204"/>
        <end position="226"/>
    </location>
</feature>
<dbReference type="PROSITE" id="PS50928">
    <property type="entry name" value="ABC_TM1"/>
    <property type="match status" value="1"/>
</dbReference>
<sequence length="312" mass="34174">MADTTAPSVFDRRRRRPAGRDDLAPWMRKTSKPVSALKGVVVTGICLVMLYPVVYVVVMSLASPRQARQGVLFPTEFSLDAYRAIFSGGVVTQGLWVSFVVTATGTVLALAMTSTLAWGLSRTRDVPGARAVLVLVLASMFFGAGIIPNYLLVKQLGLLDSLWALILPGLITAFNLVVMRNFFMELPRELMESARIDGAGEWRIFLRIVLPLSRPILAVMGLFYAVGFWNSYFNALIYINDPDKWPIQVVLQQYVIAASPIPGMTPNPDVPPPPAITLQMAIIVAATLPILLVYPFVQRYFTSGVLTGAIKG</sequence>
<feature type="domain" description="ABC transmembrane type-1" evidence="8">
    <location>
        <begin position="95"/>
        <end position="294"/>
    </location>
</feature>
<dbReference type="CDD" id="cd06261">
    <property type="entry name" value="TM_PBP2"/>
    <property type="match status" value="1"/>
</dbReference>
<proteinExistence type="inferred from homology"/>
<dbReference type="OrthoDB" id="9810086at2"/>
<gene>
    <name evidence="9" type="ORF">E1283_06185</name>
</gene>
<evidence type="ECO:0000313" key="9">
    <source>
        <dbReference type="EMBL" id="TDC77923.1"/>
    </source>
</evidence>
<dbReference type="Pfam" id="PF00528">
    <property type="entry name" value="BPD_transp_1"/>
    <property type="match status" value="1"/>
</dbReference>
<dbReference type="PANTHER" id="PTHR43744">
    <property type="entry name" value="ABC TRANSPORTER PERMEASE PROTEIN MG189-RELATED-RELATED"/>
    <property type="match status" value="1"/>
</dbReference>
<evidence type="ECO:0000256" key="3">
    <source>
        <dbReference type="ARBA" id="ARBA00022475"/>
    </source>
</evidence>
<organism evidence="9 10">
    <name type="scientific">Streptomyces hainanensis</name>
    <dbReference type="NCBI Taxonomy" id="402648"/>
    <lineage>
        <taxon>Bacteria</taxon>
        <taxon>Bacillati</taxon>
        <taxon>Actinomycetota</taxon>
        <taxon>Actinomycetes</taxon>
        <taxon>Kitasatosporales</taxon>
        <taxon>Streptomycetaceae</taxon>
        <taxon>Streptomyces</taxon>
    </lineage>
</organism>
<dbReference type="InterPro" id="IPR035906">
    <property type="entry name" value="MetI-like_sf"/>
</dbReference>
<comment type="subcellular location">
    <subcellularLocation>
        <location evidence="1 7">Cell membrane</location>
        <topology evidence="1 7">Multi-pass membrane protein</topology>
    </subcellularLocation>
</comment>
<evidence type="ECO:0000256" key="5">
    <source>
        <dbReference type="ARBA" id="ARBA00022989"/>
    </source>
</evidence>
<feature type="transmembrane region" description="Helical" evidence="7">
    <location>
        <begin position="132"/>
        <end position="151"/>
    </location>
</feature>
<evidence type="ECO:0000256" key="6">
    <source>
        <dbReference type="ARBA" id="ARBA00023136"/>
    </source>
</evidence>
<dbReference type="GO" id="GO:0005886">
    <property type="term" value="C:plasma membrane"/>
    <property type="evidence" value="ECO:0007669"/>
    <property type="project" value="UniProtKB-SubCell"/>
</dbReference>
<feature type="transmembrane region" description="Helical" evidence="7">
    <location>
        <begin position="95"/>
        <end position="120"/>
    </location>
</feature>
<feature type="transmembrane region" description="Helical" evidence="7">
    <location>
        <begin position="36"/>
        <end position="58"/>
    </location>
</feature>
<dbReference type="InterPro" id="IPR000515">
    <property type="entry name" value="MetI-like"/>
</dbReference>
<keyword evidence="5 7" id="KW-1133">Transmembrane helix</keyword>
<dbReference type="GO" id="GO:0055085">
    <property type="term" value="P:transmembrane transport"/>
    <property type="evidence" value="ECO:0007669"/>
    <property type="project" value="InterPro"/>
</dbReference>
<dbReference type="Proteomes" id="UP000295345">
    <property type="component" value="Unassembled WGS sequence"/>
</dbReference>
<evidence type="ECO:0000313" key="10">
    <source>
        <dbReference type="Proteomes" id="UP000295345"/>
    </source>
</evidence>
<feature type="transmembrane region" description="Helical" evidence="7">
    <location>
        <begin position="276"/>
        <end position="297"/>
    </location>
</feature>
<reference evidence="9 10" key="1">
    <citation type="submission" date="2019-03" db="EMBL/GenBank/DDBJ databases">
        <title>Draft genome sequences of novel Actinobacteria.</title>
        <authorList>
            <person name="Sahin N."/>
            <person name="Ay H."/>
            <person name="Saygin H."/>
        </authorList>
    </citation>
    <scope>NUCLEOTIDE SEQUENCE [LARGE SCALE GENOMIC DNA]</scope>
    <source>
        <strain evidence="9 10">DSM 41900</strain>
    </source>
</reference>